<feature type="compositionally biased region" description="Basic and acidic residues" evidence="1">
    <location>
        <begin position="57"/>
        <end position="73"/>
    </location>
</feature>
<dbReference type="Proteomes" id="UP000218231">
    <property type="component" value="Unassembled WGS sequence"/>
</dbReference>
<organism evidence="2 3">
    <name type="scientific">Diploscapter pachys</name>
    <dbReference type="NCBI Taxonomy" id="2018661"/>
    <lineage>
        <taxon>Eukaryota</taxon>
        <taxon>Metazoa</taxon>
        <taxon>Ecdysozoa</taxon>
        <taxon>Nematoda</taxon>
        <taxon>Chromadorea</taxon>
        <taxon>Rhabditida</taxon>
        <taxon>Rhabditina</taxon>
        <taxon>Rhabditomorpha</taxon>
        <taxon>Rhabditoidea</taxon>
        <taxon>Rhabditidae</taxon>
        <taxon>Diploscapter</taxon>
    </lineage>
</organism>
<protein>
    <submittedName>
        <fullName evidence="2">Uncharacterized protein</fullName>
    </submittedName>
</protein>
<dbReference type="EMBL" id="LIAE01010575">
    <property type="protein sequence ID" value="PAV58554.1"/>
    <property type="molecule type" value="Genomic_DNA"/>
</dbReference>
<accession>A0A2A2JA87</accession>
<comment type="caution">
    <text evidence="2">The sequence shown here is derived from an EMBL/GenBank/DDBJ whole genome shotgun (WGS) entry which is preliminary data.</text>
</comment>
<feature type="compositionally biased region" description="Basic and acidic residues" evidence="1">
    <location>
        <begin position="87"/>
        <end position="102"/>
    </location>
</feature>
<evidence type="ECO:0000313" key="3">
    <source>
        <dbReference type="Proteomes" id="UP000218231"/>
    </source>
</evidence>
<gene>
    <name evidence="2" type="ORF">WR25_01337</name>
</gene>
<sequence>MLSRPHSSSFLLRPLVCRLTRGTCHFHLCAAALKFAIRRHSLFVPAEVALRSVDRVHRAEGDGKDLKQIEQKRGNGRGKIWRRRRTGRESSESMESDAKGPKETYAPQYTPEEIKKSER</sequence>
<feature type="compositionally biased region" description="Basic residues" evidence="1">
    <location>
        <begin position="74"/>
        <end position="86"/>
    </location>
</feature>
<proteinExistence type="predicted"/>
<evidence type="ECO:0000256" key="1">
    <source>
        <dbReference type="SAM" id="MobiDB-lite"/>
    </source>
</evidence>
<keyword evidence="3" id="KW-1185">Reference proteome</keyword>
<dbReference type="AlphaFoldDB" id="A0A2A2JA87"/>
<evidence type="ECO:0000313" key="2">
    <source>
        <dbReference type="EMBL" id="PAV58554.1"/>
    </source>
</evidence>
<feature type="region of interest" description="Disordered" evidence="1">
    <location>
        <begin position="57"/>
        <end position="119"/>
    </location>
</feature>
<name>A0A2A2JA87_9BILA</name>
<reference evidence="2 3" key="1">
    <citation type="journal article" date="2017" name="Curr. Biol.">
        <title>Genome architecture and evolution of a unichromosomal asexual nematode.</title>
        <authorList>
            <person name="Fradin H."/>
            <person name="Zegar C."/>
            <person name="Gutwein M."/>
            <person name="Lucas J."/>
            <person name="Kovtun M."/>
            <person name="Corcoran D."/>
            <person name="Baugh L.R."/>
            <person name="Kiontke K."/>
            <person name="Gunsalus K."/>
            <person name="Fitch D.H."/>
            <person name="Piano F."/>
        </authorList>
    </citation>
    <scope>NUCLEOTIDE SEQUENCE [LARGE SCALE GENOMIC DNA]</scope>
    <source>
        <strain evidence="2">PF1309</strain>
    </source>
</reference>